<protein>
    <submittedName>
        <fullName evidence="2">Uncharacterized protein</fullName>
    </submittedName>
</protein>
<evidence type="ECO:0000256" key="1">
    <source>
        <dbReference type="SAM" id="MobiDB-lite"/>
    </source>
</evidence>
<reference evidence="2 3" key="1">
    <citation type="journal article" date="2004" name="Extremophiles">
        <title>Halobacillus locisalis sp. nov., a halophilic bacterium isolated from a marine solar saltern of the Yellow Sea in Korea.</title>
        <authorList>
            <person name="Yoon J.H."/>
            <person name="Kang K.H."/>
            <person name="Oh T.K."/>
            <person name="Park Y.H."/>
        </authorList>
    </citation>
    <scope>NUCLEOTIDE SEQUENCE [LARGE SCALE GENOMIC DNA]</scope>
    <source>
        <strain evidence="2 3">KCTC 3788</strain>
    </source>
</reference>
<dbReference type="Proteomes" id="UP000571017">
    <property type="component" value="Unassembled WGS sequence"/>
</dbReference>
<proteinExistence type="predicted"/>
<evidence type="ECO:0000313" key="2">
    <source>
        <dbReference type="EMBL" id="MBA2176084.1"/>
    </source>
</evidence>
<feature type="compositionally biased region" description="Acidic residues" evidence="1">
    <location>
        <begin position="144"/>
        <end position="158"/>
    </location>
</feature>
<gene>
    <name evidence="2" type="ORF">H0266_14400</name>
</gene>
<feature type="compositionally biased region" description="Basic and acidic residues" evidence="1">
    <location>
        <begin position="88"/>
        <end position="98"/>
    </location>
</feature>
<dbReference type="RefSeq" id="WP_181473125.1">
    <property type="nucleotide sequence ID" value="NZ_JACEFG010000003.1"/>
</dbReference>
<dbReference type="AlphaFoldDB" id="A0A838CVX4"/>
<accession>A0A838CVX4</accession>
<name>A0A838CVX4_9BACI</name>
<sequence length="183" mass="21087">MRKRTYVYLYTCSGERLRVYGTDSEGCCFSSTSLNLLAFDEEKKRLLVQPARHHWLSPTQTWIPLSCLRGWQAVPKEALPVAIPPSHTQEKDEPEQMKKEKRNIHIKKDTFSQTSPQPNYEEVQHTKLSHPPIPSHNELYSQDDSPETTFEESLDVDDSEPRIILSIDSIKSFTILKDSDDPS</sequence>
<organism evidence="2 3">
    <name type="scientific">Halobacillus locisalis</name>
    <dbReference type="NCBI Taxonomy" id="220753"/>
    <lineage>
        <taxon>Bacteria</taxon>
        <taxon>Bacillati</taxon>
        <taxon>Bacillota</taxon>
        <taxon>Bacilli</taxon>
        <taxon>Bacillales</taxon>
        <taxon>Bacillaceae</taxon>
        <taxon>Halobacillus</taxon>
    </lineage>
</organism>
<keyword evidence="3" id="KW-1185">Reference proteome</keyword>
<feature type="region of interest" description="Disordered" evidence="1">
    <location>
        <begin position="83"/>
        <end position="158"/>
    </location>
</feature>
<evidence type="ECO:0000313" key="3">
    <source>
        <dbReference type="Proteomes" id="UP000571017"/>
    </source>
</evidence>
<dbReference type="EMBL" id="JACEFG010000003">
    <property type="protein sequence ID" value="MBA2176084.1"/>
    <property type="molecule type" value="Genomic_DNA"/>
</dbReference>
<comment type="caution">
    <text evidence="2">The sequence shown here is derived from an EMBL/GenBank/DDBJ whole genome shotgun (WGS) entry which is preliminary data.</text>
</comment>